<reference evidence="1 2" key="1">
    <citation type="journal article" date="2012" name="G3 (Bethesda)">
        <title>Pichia sorbitophila, an interspecies yeast hybrid reveals early steps of genome resolution following polyploidization.</title>
        <authorList>
            <person name="Leh Louis V."/>
            <person name="Despons L."/>
            <person name="Friedrich A."/>
            <person name="Martin T."/>
            <person name="Durrens P."/>
            <person name="Casaregola S."/>
            <person name="Neuveglise C."/>
            <person name="Fairhead C."/>
            <person name="Marck C."/>
            <person name="Cruz J.A."/>
            <person name="Straub M.L."/>
            <person name="Kugler V."/>
            <person name="Sacerdot C."/>
            <person name="Uzunov Z."/>
            <person name="Thierry A."/>
            <person name="Weiss S."/>
            <person name="Bleykasten C."/>
            <person name="De Montigny J."/>
            <person name="Jacques N."/>
            <person name="Jung P."/>
            <person name="Lemaire M."/>
            <person name="Mallet S."/>
            <person name="Morel G."/>
            <person name="Richard G.F."/>
            <person name="Sarkar A."/>
            <person name="Savel G."/>
            <person name="Schacherer J."/>
            <person name="Seret M.L."/>
            <person name="Talla E."/>
            <person name="Samson G."/>
            <person name="Jubin C."/>
            <person name="Poulain J."/>
            <person name="Vacherie B."/>
            <person name="Barbe V."/>
            <person name="Pelletier E."/>
            <person name="Sherman D.J."/>
            <person name="Westhof E."/>
            <person name="Weissenbach J."/>
            <person name="Baret P.V."/>
            <person name="Wincker P."/>
            <person name="Gaillardin C."/>
            <person name="Dujon B."/>
            <person name="Souciet J.L."/>
        </authorList>
    </citation>
    <scope>NUCLEOTIDE SEQUENCE [LARGE SCALE GENOMIC DNA]</scope>
    <source>
        <strain evidence="2">ATCC MYA-4447 / BCRC 22081 / CBS 7064 / NBRC 10061 / NRRL Y-12695</strain>
    </source>
</reference>
<proteinExistence type="predicted"/>
<sequence length="107" mass="12286">MKLLSFARRISSSIVRNVSSQCDSAGKPLSLEDFVLRGKVIAMYRDVIRIVYKTHEKADLMDYVRHEFKTSGIGCDISHKRYLYSTGMDRINQTLSMMGLSSEKFKQ</sequence>
<dbReference type="OrthoDB" id="74240at2759"/>
<dbReference type="InParanoid" id="G8YQ98"/>
<dbReference type="EMBL" id="FO082056">
    <property type="protein sequence ID" value="CCE78833.1"/>
    <property type="molecule type" value="Genomic_DNA"/>
</dbReference>
<dbReference type="HOGENOM" id="CLU_170487_0_0_1"/>
<gene>
    <name evidence="1" type="primary">Piso0_000865</name>
    <name evidence="1" type="ORF">GNLVRS01_PISO0D05789g</name>
</gene>
<keyword evidence="2" id="KW-1185">Reference proteome</keyword>
<dbReference type="eggNOG" id="ENOG502T63W">
    <property type="taxonomic scope" value="Eukaryota"/>
</dbReference>
<accession>G8YQ98</accession>
<organism evidence="1 2">
    <name type="scientific">Pichia sorbitophila (strain ATCC MYA-4447 / BCRC 22081 / CBS 7064 / NBRC 10061 / NRRL Y-12695)</name>
    <name type="common">Hybrid yeast</name>
    <dbReference type="NCBI Taxonomy" id="559304"/>
    <lineage>
        <taxon>Eukaryota</taxon>
        <taxon>Fungi</taxon>
        <taxon>Dikarya</taxon>
        <taxon>Ascomycota</taxon>
        <taxon>Saccharomycotina</taxon>
        <taxon>Pichiomycetes</taxon>
        <taxon>Debaryomycetaceae</taxon>
        <taxon>Millerozyma</taxon>
    </lineage>
</organism>
<dbReference type="Proteomes" id="UP000005222">
    <property type="component" value="Chromosome D"/>
</dbReference>
<name>G8YQ98_PICSO</name>
<dbReference type="AlphaFoldDB" id="G8YQ98"/>
<dbReference type="STRING" id="559304.G8YQ98"/>
<evidence type="ECO:0000313" key="2">
    <source>
        <dbReference type="Proteomes" id="UP000005222"/>
    </source>
</evidence>
<evidence type="ECO:0000313" key="1">
    <source>
        <dbReference type="EMBL" id="CCE78833.1"/>
    </source>
</evidence>
<protein>
    <submittedName>
        <fullName evidence="1">Piso0_000865 protein</fullName>
    </submittedName>
</protein>